<dbReference type="EC" id="3.6.4.-" evidence="7"/>
<name>A0A136LYI0_9BACT</name>
<evidence type="ECO:0000313" key="11">
    <source>
        <dbReference type="EMBL" id="KXK26709.1"/>
    </source>
</evidence>
<keyword evidence="2 7" id="KW-0378">Hydrolase</keyword>
<evidence type="ECO:0000256" key="7">
    <source>
        <dbReference type="HAMAP-Rule" id="MF_01884"/>
    </source>
</evidence>
<evidence type="ECO:0000313" key="12">
    <source>
        <dbReference type="Proteomes" id="UP000070457"/>
    </source>
</evidence>
<dbReference type="GO" id="GO:0008186">
    <property type="term" value="F:ATP-dependent activity, acting on RNA"/>
    <property type="evidence" value="ECO:0007669"/>
    <property type="project" value="InterPro"/>
</dbReference>
<dbReference type="EMBL" id="JYNZ01000003">
    <property type="protein sequence ID" value="KXK26709.1"/>
    <property type="molecule type" value="Genomic_DNA"/>
</dbReference>
<comment type="caution">
    <text evidence="11">The sequence shown here is derived from an EMBL/GenBank/DDBJ whole genome shotgun (WGS) entry which is preliminary data.</text>
</comment>
<dbReference type="SMART" id="SM00959">
    <property type="entry name" value="Rho_N"/>
    <property type="match status" value="1"/>
</dbReference>
<dbReference type="NCBIfam" id="NF006886">
    <property type="entry name" value="PRK09376.1"/>
    <property type="match status" value="1"/>
</dbReference>
<dbReference type="SUPFAM" id="SSF68912">
    <property type="entry name" value="Rho N-terminal domain-like"/>
    <property type="match status" value="1"/>
</dbReference>
<accession>A0A136LYI0</accession>
<dbReference type="Pfam" id="PF07498">
    <property type="entry name" value="Rho_N"/>
    <property type="match status" value="1"/>
</dbReference>
<dbReference type="Gene3D" id="3.40.50.300">
    <property type="entry name" value="P-loop containing nucleotide triphosphate hydrolases"/>
    <property type="match status" value="1"/>
</dbReference>
<dbReference type="SMART" id="SM00382">
    <property type="entry name" value="AAA"/>
    <property type="match status" value="1"/>
</dbReference>
<comment type="similarity">
    <text evidence="7 8">Belongs to the Rho family.</text>
</comment>
<keyword evidence="5 7" id="KW-0805">Transcription regulation</keyword>
<evidence type="ECO:0000256" key="3">
    <source>
        <dbReference type="ARBA" id="ARBA00022806"/>
    </source>
</evidence>
<feature type="binding site" evidence="7">
    <location>
        <position position="268"/>
    </location>
    <ligand>
        <name>ATP</name>
        <dbReference type="ChEBI" id="CHEBI:30616"/>
    </ligand>
</feature>
<dbReference type="GO" id="GO:0016787">
    <property type="term" value="F:hydrolase activity"/>
    <property type="evidence" value="ECO:0007669"/>
    <property type="project" value="UniProtKB-KW"/>
</dbReference>
<feature type="region of interest" description="Disordered" evidence="9">
    <location>
        <begin position="1"/>
        <end position="56"/>
    </location>
</feature>
<dbReference type="InterPro" id="IPR000194">
    <property type="entry name" value="ATPase_F1/V1/A1_a/bsu_nucl-bd"/>
</dbReference>
<dbReference type="SUPFAM" id="SSF52540">
    <property type="entry name" value="P-loop containing nucleoside triphosphate hydrolases"/>
    <property type="match status" value="1"/>
</dbReference>
<feature type="binding site" evidence="7">
    <location>
        <begin position="237"/>
        <end position="242"/>
    </location>
    <ligand>
        <name>ATP</name>
        <dbReference type="ChEBI" id="CHEBI:30616"/>
    </ligand>
</feature>
<dbReference type="InterPro" id="IPR003593">
    <property type="entry name" value="AAA+_ATPase"/>
</dbReference>
<dbReference type="GO" id="GO:0004386">
    <property type="term" value="F:helicase activity"/>
    <property type="evidence" value="ECO:0007669"/>
    <property type="project" value="UniProtKB-UniRule"/>
</dbReference>
<proteinExistence type="inferred from homology"/>
<evidence type="ECO:0000256" key="6">
    <source>
        <dbReference type="ARBA" id="ARBA00023163"/>
    </source>
</evidence>
<protein>
    <recommendedName>
        <fullName evidence="7">Transcription termination factor Rho</fullName>
        <ecNumber evidence="7">3.6.4.-</ecNumber>
    </recommendedName>
    <alternativeName>
        <fullName evidence="7">ATP-dependent helicase Rho</fullName>
    </alternativeName>
</protein>
<comment type="function">
    <text evidence="7">Facilitates transcription termination by a mechanism that involves Rho binding to the nascent RNA, activation of Rho's RNA-dependent ATPase activity, and release of the mRNA from the DNA template.</text>
</comment>
<evidence type="ECO:0000256" key="2">
    <source>
        <dbReference type="ARBA" id="ARBA00022801"/>
    </source>
</evidence>
<keyword evidence="4 7" id="KW-0694">RNA-binding</keyword>
<evidence type="ECO:0000256" key="4">
    <source>
        <dbReference type="ARBA" id="ARBA00022884"/>
    </source>
</evidence>
<comment type="subunit">
    <text evidence="7">Homohexamer. The homohexamer assembles into an open ring structure.</text>
</comment>
<dbReference type="InterPro" id="IPR011112">
    <property type="entry name" value="Rho-like_N"/>
</dbReference>
<dbReference type="GO" id="GO:0005524">
    <property type="term" value="F:ATP binding"/>
    <property type="evidence" value="ECO:0007669"/>
    <property type="project" value="UniProtKB-UniRule"/>
</dbReference>
<keyword evidence="7" id="KW-0547">Nucleotide-binding</keyword>
<evidence type="ECO:0000256" key="1">
    <source>
        <dbReference type="ARBA" id="ARBA00022472"/>
    </source>
</evidence>
<sequence>MAEKETTSEAAKKPKTAAKPVAPKATSNVNPKPASAPAQAAEKPAAPAKSRTSQDSIAKAMTLKELDEKSISDLRKLAKNLEIKNFSDYGKAELIIKILEEQTRRGGNIFAEGVLEIINDGSHGVLRSLRLLPGASDVYVSGSQIKRFNLRQGDFISGQARAPKEGERYLSMLRIEAINNASPDEALSRPSFNKLTPIFPDELLNLETEAHVLSTRLIDLLSPIGKGQRGMIVAPPKVGKTWLMKEIAHGISANHPDVHLMVVLIGERPEEVTDMERSVDGEVVAANFDEAPEMHTKLAEMAVERAKRLVEQGRDVVILMDSITRLARAYNITAPPSGRTLSGGFDPVAIFPPKRFFGAARNFEDGGSLTIMLPRWLKPAAVWMR</sequence>
<dbReference type="InterPro" id="IPR004665">
    <property type="entry name" value="Term_rho"/>
</dbReference>
<evidence type="ECO:0000256" key="9">
    <source>
        <dbReference type="SAM" id="MobiDB-lite"/>
    </source>
</evidence>
<dbReference type="Gene3D" id="2.40.50.140">
    <property type="entry name" value="Nucleic acid-binding proteins"/>
    <property type="match status" value="1"/>
</dbReference>
<dbReference type="Proteomes" id="UP000070457">
    <property type="component" value="Unassembled WGS sequence"/>
</dbReference>
<dbReference type="SUPFAM" id="SSF50249">
    <property type="entry name" value="Nucleic acid-binding proteins"/>
    <property type="match status" value="1"/>
</dbReference>
<keyword evidence="1 7" id="KW-0806">Transcription termination</keyword>
<evidence type="ECO:0000259" key="10">
    <source>
        <dbReference type="PROSITE" id="PS51856"/>
    </source>
</evidence>
<dbReference type="PANTHER" id="PTHR46425:SF1">
    <property type="entry name" value="TRANSCRIPTION TERMINATION FACTOR RHO"/>
    <property type="match status" value="1"/>
</dbReference>
<dbReference type="InterPro" id="IPR036269">
    <property type="entry name" value="Rho_N_sf"/>
</dbReference>
<dbReference type="HAMAP" id="MF_01884">
    <property type="entry name" value="Rho"/>
    <property type="match status" value="1"/>
</dbReference>
<dbReference type="GO" id="GO:0006353">
    <property type="term" value="P:DNA-templated transcription termination"/>
    <property type="evidence" value="ECO:0007669"/>
    <property type="project" value="UniProtKB-UniRule"/>
</dbReference>
<comment type="caution">
    <text evidence="7">Lacks conserved residue(s) required for the propagation of feature annotation.</text>
</comment>
<dbReference type="PATRIC" id="fig|1617426.3.peg.714"/>
<reference evidence="11 12" key="1">
    <citation type="submission" date="2015-02" db="EMBL/GenBank/DDBJ databases">
        <title>Improved understanding of the partial-nitritation anammox process through 23 genomes representing the majority of the microbial community.</title>
        <authorList>
            <person name="Speth D.R."/>
            <person name="In T Zandt M."/>
            <person name="Guerrero Cruz S."/>
            <person name="Jetten M.S."/>
            <person name="Dutilh B.E."/>
        </authorList>
    </citation>
    <scope>NUCLEOTIDE SEQUENCE [LARGE SCALE GENOMIC DNA]</scope>
    <source>
        <strain evidence="11">OLB20</strain>
    </source>
</reference>
<organism evidence="11 12">
    <name type="scientific">candidate division WS6 bacterium OLB20</name>
    <dbReference type="NCBI Taxonomy" id="1617426"/>
    <lineage>
        <taxon>Bacteria</taxon>
        <taxon>Candidatus Dojkabacteria</taxon>
    </lineage>
</organism>
<dbReference type="InterPro" id="IPR012340">
    <property type="entry name" value="NA-bd_OB-fold"/>
</dbReference>
<feature type="binding site" evidence="7">
    <location>
        <begin position="225"/>
        <end position="230"/>
    </location>
    <ligand>
        <name>ATP</name>
        <dbReference type="ChEBI" id="CHEBI:30616"/>
    </ligand>
</feature>
<evidence type="ECO:0000256" key="8">
    <source>
        <dbReference type="PROSITE-ProRule" id="PRU01203"/>
    </source>
</evidence>
<feature type="compositionally biased region" description="Low complexity" evidence="9">
    <location>
        <begin position="17"/>
        <end position="49"/>
    </location>
</feature>
<dbReference type="PANTHER" id="PTHR46425">
    <property type="entry name" value="TRANSCRIPTION TERMINATION FACTOR RHO"/>
    <property type="match status" value="1"/>
</dbReference>
<dbReference type="Pfam" id="PF00006">
    <property type="entry name" value="ATP-synt_ab"/>
    <property type="match status" value="1"/>
</dbReference>
<keyword evidence="7" id="KW-0067">ATP-binding</keyword>
<feature type="domain" description="Rho RNA-BD" evidence="10">
    <location>
        <begin position="108"/>
        <end position="182"/>
    </location>
</feature>
<evidence type="ECO:0000256" key="5">
    <source>
        <dbReference type="ARBA" id="ARBA00023015"/>
    </source>
</evidence>
<dbReference type="Pfam" id="PF07497">
    <property type="entry name" value="Rho_RNA_bind"/>
    <property type="match status" value="1"/>
</dbReference>
<dbReference type="STRING" id="1617426.TR69_WS6001000723"/>
<gene>
    <name evidence="7" type="primary">rho</name>
    <name evidence="11" type="ORF">TR69_WS6001000723</name>
</gene>
<dbReference type="PROSITE" id="PS51856">
    <property type="entry name" value="RHO_RNA_BD"/>
    <property type="match status" value="1"/>
</dbReference>
<keyword evidence="3 7" id="KW-0347">Helicase</keyword>
<dbReference type="GO" id="GO:0003723">
    <property type="term" value="F:RNA binding"/>
    <property type="evidence" value="ECO:0007669"/>
    <property type="project" value="UniProtKB-UniRule"/>
</dbReference>
<dbReference type="InterPro" id="IPR027417">
    <property type="entry name" value="P-loop_NTPase"/>
</dbReference>
<dbReference type="InterPro" id="IPR011113">
    <property type="entry name" value="Rho_RNA-bd"/>
</dbReference>
<feature type="compositionally biased region" description="Basic and acidic residues" evidence="9">
    <location>
        <begin position="1"/>
        <end position="12"/>
    </location>
</feature>
<dbReference type="AlphaFoldDB" id="A0A136LYI0"/>
<dbReference type="CDD" id="cd04459">
    <property type="entry name" value="Rho_CSD"/>
    <property type="match status" value="1"/>
</dbReference>
<keyword evidence="6 7" id="KW-0804">Transcription</keyword>